<evidence type="ECO:0000256" key="3">
    <source>
        <dbReference type="ARBA" id="ARBA00022553"/>
    </source>
</evidence>
<organism evidence="12 13">
    <name type="scientific">Xiphophorus couchianus</name>
    <name type="common">Monterrey platyfish</name>
    <dbReference type="NCBI Taxonomy" id="32473"/>
    <lineage>
        <taxon>Eukaryota</taxon>
        <taxon>Metazoa</taxon>
        <taxon>Chordata</taxon>
        <taxon>Craniata</taxon>
        <taxon>Vertebrata</taxon>
        <taxon>Euteleostomi</taxon>
        <taxon>Actinopterygii</taxon>
        <taxon>Neopterygii</taxon>
        <taxon>Teleostei</taxon>
        <taxon>Neoteleostei</taxon>
        <taxon>Acanthomorphata</taxon>
        <taxon>Ovalentaria</taxon>
        <taxon>Atherinomorphae</taxon>
        <taxon>Cyprinodontiformes</taxon>
        <taxon>Poeciliidae</taxon>
        <taxon>Poeciliinae</taxon>
        <taxon>Xiphophorus</taxon>
    </lineage>
</organism>
<dbReference type="STRING" id="32473.ENSXCOP00000013305"/>
<dbReference type="AlphaFoldDB" id="A0A3B5LR84"/>
<feature type="compositionally biased region" description="Acidic residues" evidence="10">
    <location>
        <begin position="27"/>
        <end position="37"/>
    </location>
</feature>
<reference evidence="12" key="1">
    <citation type="submission" date="2025-08" db="UniProtKB">
        <authorList>
            <consortium name="Ensembl"/>
        </authorList>
    </citation>
    <scope>IDENTIFICATION</scope>
</reference>
<comment type="subcellular location">
    <subcellularLocation>
        <location evidence="9">Endomembrane system</location>
        <topology evidence="9">Single-pass membrane protein</topology>
    </subcellularLocation>
    <subcellularLocation>
        <location evidence="1">Nucleus envelope</location>
    </subcellularLocation>
</comment>
<dbReference type="Gene3D" id="3.40.50.12190">
    <property type="match status" value="1"/>
</dbReference>
<keyword evidence="6" id="KW-0472">Membrane</keyword>
<proteinExistence type="inferred from homology"/>
<dbReference type="Pfam" id="PF05609">
    <property type="entry name" value="LAP1_C"/>
    <property type="match status" value="1"/>
</dbReference>
<evidence type="ECO:0000256" key="10">
    <source>
        <dbReference type="SAM" id="MobiDB-lite"/>
    </source>
</evidence>
<dbReference type="GO" id="GO:0061024">
    <property type="term" value="P:membrane organization"/>
    <property type="evidence" value="ECO:0007669"/>
    <property type="project" value="TreeGrafter"/>
</dbReference>
<dbReference type="PANTHER" id="PTHR18843">
    <property type="entry name" value="TORSIN-1A-INTERACTING PROTEIN"/>
    <property type="match status" value="1"/>
</dbReference>
<accession>A0A3B5LR84</accession>
<evidence type="ECO:0000256" key="2">
    <source>
        <dbReference type="ARBA" id="ARBA00007860"/>
    </source>
</evidence>
<evidence type="ECO:0000256" key="9">
    <source>
        <dbReference type="ARBA" id="ARBA00037847"/>
    </source>
</evidence>
<evidence type="ECO:0000256" key="4">
    <source>
        <dbReference type="ARBA" id="ARBA00022692"/>
    </source>
</evidence>
<sequence length="302" mass="33512">MDAGEGRGDNLSDDDMEVQDSVKDTENGEDLEMDEVEEPLKETSPPKTYKGKDYISATLLAYRILPVLQSKAGGQRPREAIPEKFSDSLLHLQSQFPSQREELWKRTQIHLGKHLKTAEPTEPVSLILVAGLKAERTLLCLARGLASTYSSALNGSALLIDGVSFASQDSDRVKLDVDNQLKAAFEGDKPAVVIHRFEELPPGSTLIFYRYCDHETAAYKQAFLLFTALLPQDEVSSELSLKEVEELVQSHVEAKLVDPTGKTSFNEMDIDKFGGLWSRISHVILPVVSELVLAELCSKPPW</sequence>
<feature type="region of interest" description="Disordered" evidence="10">
    <location>
        <begin position="1"/>
        <end position="48"/>
    </location>
</feature>
<feature type="compositionally biased region" description="Basic and acidic residues" evidence="10">
    <location>
        <begin position="1"/>
        <end position="10"/>
    </location>
</feature>
<evidence type="ECO:0000313" key="13">
    <source>
        <dbReference type="Proteomes" id="UP000261380"/>
    </source>
</evidence>
<keyword evidence="5" id="KW-1133">Transmembrane helix</keyword>
<dbReference type="GeneTree" id="ENSGT00390000012166"/>
<dbReference type="GO" id="GO:0005635">
    <property type="term" value="C:nuclear envelope"/>
    <property type="evidence" value="ECO:0007669"/>
    <property type="project" value="UniProtKB-SubCell"/>
</dbReference>
<evidence type="ECO:0000259" key="11">
    <source>
        <dbReference type="Pfam" id="PF05609"/>
    </source>
</evidence>
<evidence type="ECO:0000256" key="8">
    <source>
        <dbReference type="ARBA" id="ARBA00023242"/>
    </source>
</evidence>
<dbReference type="InterPro" id="IPR038599">
    <property type="entry name" value="LAP1C-like_C_sf"/>
</dbReference>
<name>A0A3B5LR84_9TELE</name>
<evidence type="ECO:0000256" key="6">
    <source>
        <dbReference type="ARBA" id="ARBA00023136"/>
    </source>
</evidence>
<dbReference type="PANTHER" id="PTHR18843:SF7">
    <property type="entry name" value="LAMINA-ASSOCIATED POLYPEPTIDE 1B ISOFORM 1-RELATED"/>
    <property type="match status" value="1"/>
</dbReference>
<evidence type="ECO:0000313" key="12">
    <source>
        <dbReference type="Ensembl" id="ENSXCOP00000013305.1"/>
    </source>
</evidence>
<feature type="domain" description="Torsin-1A-interacting protein 1/2 AAA+ activator" evidence="11">
    <location>
        <begin position="77"/>
        <end position="290"/>
    </location>
</feature>
<dbReference type="GO" id="GO:0016020">
    <property type="term" value="C:membrane"/>
    <property type="evidence" value="ECO:0007669"/>
    <property type="project" value="TreeGrafter"/>
</dbReference>
<comment type="similarity">
    <text evidence="2">Belongs to the TOR1AIP family.</text>
</comment>
<dbReference type="Ensembl" id="ENSXCOT00000013469.1">
    <property type="protein sequence ID" value="ENSXCOP00000013305.1"/>
    <property type="gene ID" value="ENSXCOG00000010085.1"/>
</dbReference>
<evidence type="ECO:0000256" key="5">
    <source>
        <dbReference type="ARBA" id="ARBA00022989"/>
    </source>
</evidence>
<dbReference type="InterPro" id="IPR046753">
    <property type="entry name" value="TOIP1/2_C"/>
</dbReference>
<evidence type="ECO:0000256" key="1">
    <source>
        <dbReference type="ARBA" id="ARBA00004259"/>
    </source>
</evidence>
<keyword evidence="7" id="KW-0325">Glycoprotein</keyword>
<keyword evidence="13" id="KW-1185">Reference proteome</keyword>
<keyword evidence="4" id="KW-0812">Transmembrane</keyword>
<dbReference type="Proteomes" id="UP000261380">
    <property type="component" value="Unplaced"/>
</dbReference>
<protein>
    <recommendedName>
        <fullName evidence="11">Torsin-1A-interacting protein 1/2 AAA+ activator domain-containing protein</fullName>
    </recommendedName>
</protein>
<dbReference type="GO" id="GO:0001671">
    <property type="term" value="F:ATPase activator activity"/>
    <property type="evidence" value="ECO:0007669"/>
    <property type="project" value="InterPro"/>
</dbReference>
<dbReference type="InterPro" id="IPR008662">
    <property type="entry name" value="TOIP1/2"/>
</dbReference>
<keyword evidence="8" id="KW-0539">Nucleus</keyword>
<reference evidence="12" key="2">
    <citation type="submission" date="2025-09" db="UniProtKB">
        <authorList>
            <consortium name="Ensembl"/>
        </authorList>
    </citation>
    <scope>IDENTIFICATION</scope>
</reference>
<evidence type="ECO:0000256" key="7">
    <source>
        <dbReference type="ARBA" id="ARBA00023180"/>
    </source>
</evidence>
<keyword evidence="3" id="KW-0597">Phosphoprotein</keyword>